<reference evidence="4 5" key="1">
    <citation type="submission" date="2019-12" db="EMBL/GenBank/DDBJ databases">
        <title>The draft genomic sequence of strain Chitinophaga oryziterrae JCM 16595.</title>
        <authorList>
            <person name="Zhang X."/>
        </authorList>
    </citation>
    <scope>NUCLEOTIDE SEQUENCE [LARGE SCALE GENOMIC DNA]</scope>
    <source>
        <strain evidence="4 5">JCM 16595</strain>
    </source>
</reference>
<dbReference type="PIRSF" id="PIRSF018266">
    <property type="entry name" value="FecR"/>
    <property type="match status" value="1"/>
</dbReference>
<dbReference type="Gene3D" id="2.60.120.1440">
    <property type="match status" value="1"/>
</dbReference>
<comment type="caution">
    <text evidence="4">The sequence shown here is derived from an EMBL/GenBank/DDBJ whole genome shotgun (WGS) entry which is preliminary data.</text>
</comment>
<dbReference type="PANTHER" id="PTHR30273:SF2">
    <property type="entry name" value="PROTEIN FECR"/>
    <property type="match status" value="1"/>
</dbReference>
<feature type="transmembrane region" description="Helical" evidence="1">
    <location>
        <begin position="71"/>
        <end position="89"/>
    </location>
</feature>
<keyword evidence="1" id="KW-0812">Transmembrane</keyword>
<dbReference type="PANTHER" id="PTHR30273">
    <property type="entry name" value="PERIPLASMIC SIGNAL SENSOR AND SIGMA FACTOR ACTIVATOR FECR-RELATED"/>
    <property type="match status" value="1"/>
</dbReference>
<dbReference type="InterPro" id="IPR032508">
    <property type="entry name" value="FecR_C"/>
</dbReference>
<feature type="domain" description="Protein FecR C-terminal" evidence="3">
    <location>
        <begin position="247"/>
        <end position="314"/>
    </location>
</feature>
<dbReference type="GO" id="GO:0016989">
    <property type="term" value="F:sigma factor antagonist activity"/>
    <property type="evidence" value="ECO:0007669"/>
    <property type="project" value="TreeGrafter"/>
</dbReference>
<name>A0A6N8JHE1_9BACT</name>
<dbReference type="Pfam" id="PF16344">
    <property type="entry name" value="FecR_C"/>
    <property type="match status" value="1"/>
</dbReference>
<accession>A0A6N8JHE1</accession>
<evidence type="ECO:0000256" key="1">
    <source>
        <dbReference type="SAM" id="Phobius"/>
    </source>
</evidence>
<evidence type="ECO:0000259" key="2">
    <source>
        <dbReference type="Pfam" id="PF04773"/>
    </source>
</evidence>
<dbReference type="InterPro" id="IPR006860">
    <property type="entry name" value="FecR"/>
</dbReference>
<evidence type="ECO:0000313" key="5">
    <source>
        <dbReference type="Proteomes" id="UP000468388"/>
    </source>
</evidence>
<organism evidence="4 5">
    <name type="scientific">Chitinophaga oryziterrae</name>
    <dbReference type="NCBI Taxonomy" id="1031224"/>
    <lineage>
        <taxon>Bacteria</taxon>
        <taxon>Pseudomonadati</taxon>
        <taxon>Bacteroidota</taxon>
        <taxon>Chitinophagia</taxon>
        <taxon>Chitinophagales</taxon>
        <taxon>Chitinophagaceae</taxon>
        <taxon>Chitinophaga</taxon>
    </lineage>
</organism>
<sequence>MDKGTLLLLLKKFRQGNCTPAERQLLYKWLDALEEDSADHMALSDTEMQLIKQEMLQQLFPVTKNRMRMRFIKAAAVVLPLAIAGYFIWQYQHLHAGKQYAANTSWRTVQNTGKRLLRITLPDSSTVLLGRYSTIQFPVRFSGKERPVKMLEGKAFFETVTDQKHPFIVEDISGMRTTVLGTSFTVETNRTLQISRVAVATGKVKVQGTNNTTTILLPAQRLMLHGNVLIRDSISTDDLMAWTREEIVLRNATLKELLLIIKNQYGITATTSLNVNQGNYTIRFPATMALPEVLDIIQKISYKPKIHFTMHKDQLSIY</sequence>
<keyword evidence="1" id="KW-0472">Membrane</keyword>
<dbReference type="Proteomes" id="UP000468388">
    <property type="component" value="Unassembled WGS sequence"/>
</dbReference>
<proteinExistence type="predicted"/>
<dbReference type="Pfam" id="PF04773">
    <property type="entry name" value="FecR"/>
    <property type="match status" value="1"/>
</dbReference>
<dbReference type="Gene3D" id="3.55.50.30">
    <property type="match status" value="1"/>
</dbReference>
<evidence type="ECO:0000259" key="3">
    <source>
        <dbReference type="Pfam" id="PF16344"/>
    </source>
</evidence>
<dbReference type="EMBL" id="WRXO01000012">
    <property type="protein sequence ID" value="MVT44647.1"/>
    <property type="molecule type" value="Genomic_DNA"/>
</dbReference>
<dbReference type="InterPro" id="IPR012373">
    <property type="entry name" value="Ferrdict_sens_TM"/>
</dbReference>
<dbReference type="OrthoDB" id="657365at2"/>
<keyword evidence="5" id="KW-1185">Reference proteome</keyword>
<gene>
    <name evidence="4" type="ORF">GO495_28905</name>
</gene>
<dbReference type="RefSeq" id="WP_157303435.1">
    <property type="nucleotide sequence ID" value="NZ_BAAAZB010000018.1"/>
</dbReference>
<keyword evidence="1" id="KW-1133">Transmembrane helix</keyword>
<dbReference type="AlphaFoldDB" id="A0A6N8JHE1"/>
<feature type="domain" description="FecR protein" evidence="2">
    <location>
        <begin position="114"/>
        <end position="205"/>
    </location>
</feature>
<evidence type="ECO:0000313" key="4">
    <source>
        <dbReference type="EMBL" id="MVT44647.1"/>
    </source>
</evidence>
<protein>
    <submittedName>
        <fullName evidence="4">DUF4974 domain-containing protein</fullName>
    </submittedName>
</protein>